<sequence>MSNVTKKDINELFNFMEELSWIMSRYNSIDIKNRKDDLYKYLIEKNDFSTSFDNLTRYKHENSNKNYLVGTLPKFFQDREIFEKNSDLSDFGDFLGIRLKNPDKKSRYEIIGAMLCAISEMDENSLDKLVNAIDKIMHDEKILAKIKSDKTEKYDWNSVIRSLSGNII</sequence>
<name>A0A378QA89_FAUOS</name>
<proteinExistence type="predicted"/>
<protein>
    <submittedName>
        <fullName evidence="1">Uncharacterized protein</fullName>
    </submittedName>
</protein>
<keyword evidence="2" id="KW-1185">Reference proteome</keyword>
<dbReference type="GeneID" id="35778010"/>
<reference evidence="1 2" key="1">
    <citation type="submission" date="2018-06" db="EMBL/GenBank/DDBJ databases">
        <authorList>
            <consortium name="Pathogen Informatics"/>
            <person name="Doyle S."/>
        </authorList>
    </citation>
    <scope>NUCLEOTIDE SEQUENCE [LARGE SCALE GENOMIC DNA]</scope>
    <source>
        <strain evidence="1 2">NCTC10465</strain>
    </source>
</reference>
<organism evidence="1 2">
    <name type="scientific">Faucicola osloensis</name>
    <name type="common">Moraxella osloensis</name>
    <dbReference type="NCBI Taxonomy" id="34062"/>
    <lineage>
        <taxon>Bacteria</taxon>
        <taxon>Pseudomonadati</taxon>
        <taxon>Pseudomonadota</taxon>
        <taxon>Gammaproteobacteria</taxon>
        <taxon>Moraxellales</taxon>
        <taxon>Moraxellaceae</taxon>
        <taxon>Faucicola</taxon>
    </lineage>
</organism>
<dbReference type="RefSeq" id="WP_062330261.1">
    <property type="nucleotide sequence ID" value="NZ_CBCRZU010000007.1"/>
</dbReference>
<accession>A0A378QA89</accession>
<evidence type="ECO:0000313" key="1">
    <source>
        <dbReference type="EMBL" id="STY97565.1"/>
    </source>
</evidence>
<gene>
    <name evidence="1" type="ORF">NCTC10465_01349</name>
</gene>
<dbReference type="AlphaFoldDB" id="A0A378QA89"/>
<evidence type="ECO:0000313" key="2">
    <source>
        <dbReference type="Proteomes" id="UP000255230"/>
    </source>
</evidence>
<dbReference type="Proteomes" id="UP000255230">
    <property type="component" value="Unassembled WGS sequence"/>
</dbReference>
<dbReference type="EMBL" id="UGPY01000001">
    <property type="protein sequence ID" value="STY97565.1"/>
    <property type="molecule type" value="Genomic_DNA"/>
</dbReference>
<dbReference type="KEGG" id="mos:AXE82_00625"/>